<comment type="caution">
    <text evidence="16">The sequence shown here is derived from an EMBL/GenBank/DDBJ whole genome shotgun (WGS) entry which is preliminary data.</text>
</comment>
<feature type="domain" description="TonB-dependent receptor plug" evidence="15">
    <location>
        <begin position="57"/>
        <end position="165"/>
    </location>
</feature>
<keyword evidence="8 12" id="KW-0798">TonB box</keyword>
<evidence type="ECO:0000256" key="5">
    <source>
        <dbReference type="ARBA" id="ARBA00022692"/>
    </source>
</evidence>
<dbReference type="EMBL" id="QWGB01000008">
    <property type="protein sequence ID" value="RIJ21680.1"/>
    <property type="molecule type" value="Genomic_DNA"/>
</dbReference>
<protein>
    <submittedName>
        <fullName evidence="16">TonB-dependent receptor</fullName>
    </submittedName>
</protein>
<evidence type="ECO:0000256" key="4">
    <source>
        <dbReference type="ARBA" id="ARBA00022496"/>
    </source>
</evidence>
<evidence type="ECO:0000259" key="15">
    <source>
        <dbReference type="Pfam" id="PF07715"/>
    </source>
</evidence>
<dbReference type="AlphaFoldDB" id="A0A399QSD8"/>
<evidence type="ECO:0000256" key="9">
    <source>
        <dbReference type="ARBA" id="ARBA00023136"/>
    </source>
</evidence>
<keyword evidence="2 11" id="KW-0813">Transport</keyword>
<evidence type="ECO:0000256" key="6">
    <source>
        <dbReference type="ARBA" id="ARBA00023004"/>
    </source>
</evidence>
<comment type="similarity">
    <text evidence="11 12">Belongs to the TonB-dependent receptor family.</text>
</comment>
<dbReference type="InterPro" id="IPR012910">
    <property type="entry name" value="Plug_dom"/>
</dbReference>
<evidence type="ECO:0000256" key="12">
    <source>
        <dbReference type="RuleBase" id="RU003357"/>
    </source>
</evidence>
<dbReference type="PROSITE" id="PS52016">
    <property type="entry name" value="TONB_DEPENDENT_REC_3"/>
    <property type="match status" value="1"/>
</dbReference>
<dbReference type="Pfam" id="PF00593">
    <property type="entry name" value="TonB_dep_Rec_b-barrel"/>
    <property type="match status" value="1"/>
</dbReference>
<keyword evidence="4" id="KW-0410">Iron transport</keyword>
<keyword evidence="6" id="KW-0408">Iron</keyword>
<dbReference type="SUPFAM" id="SSF56935">
    <property type="entry name" value="Porins"/>
    <property type="match status" value="1"/>
</dbReference>
<evidence type="ECO:0000313" key="16">
    <source>
        <dbReference type="EMBL" id="RIJ21680.1"/>
    </source>
</evidence>
<evidence type="ECO:0000256" key="10">
    <source>
        <dbReference type="ARBA" id="ARBA00023237"/>
    </source>
</evidence>
<reference evidence="16 17" key="1">
    <citation type="submission" date="2018-08" db="EMBL/GenBank/DDBJ databases">
        <title>Henriciella mobilis sp. nov., isolated from seawater.</title>
        <authorList>
            <person name="Cheng H."/>
            <person name="Wu Y.-H."/>
            <person name="Xu X.-W."/>
            <person name="Guo L.-L."/>
        </authorList>
    </citation>
    <scope>NUCLEOTIDE SEQUENCE [LARGE SCALE GENOMIC DNA]</scope>
    <source>
        <strain evidence="16 17">CCUG66934</strain>
    </source>
</reference>
<keyword evidence="5 11" id="KW-0812">Transmembrane</keyword>
<feature type="chain" id="PRO_5017278475" evidence="13">
    <location>
        <begin position="22"/>
        <end position="813"/>
    </location>
</feature>
<dbReference type="InterPro" id="IPR000531">
    <property type="entry name" value="Beta-barrel_TonB"/>
</dbReference>
<keyword evidence="9 11" id="KW-0472">Membrane</keyword>
<keyword evidence="10 11" id="KW-0998">Cell outer membrane</keyword>
<keyword evidence="13" id="KW-0732">Signal</keyword>
<dbReference type="Gene3D" id="2.40.170.20">
    <property type="entry name" value="TonB-dependent receptor, beta-barrel domain"/>
    <property type="match status" value="1"/>
</dbReference>
<dbReference type="InterPro" id="IPR036942">
    <property type="entry name" value="Beta-barrel_TonB_sf"/>
</dbReference>
<evidence type="ECO:0000256" key="7">
    <source>
        <dbReference type="ARBA" id="ARBA00023065"/>
    </source>
</evidence>
<evidence type="ECO:0000259" key="14">
    <source>
        <dbReference type="Pfam" id="PF00593"/>
    </source>
</evidence>
<evidence type="ECO:0000256" key="3">
    <source>
        <dbReference type="ARBA" id="ARBA00022452"/>
    </source>
</evidence>
<dbReference type="PANTHER" id="PTHR32552:SF81">
    <property type="entry name" value="TONB-DEPENDENT OUTER MEMBRANE RECEPTOR"/>
    <property type="match status" value="1"/>
</dbReference>
<evidence type="ECO:0000256" key="1">
    <source>
        <dbReference type="ARBA" id="ARBA00004571"/>
    </source>
</evidence>
<keyword evidence="3 11" id="KW-1134">Transmembrane beta strand</keyword>
<dbReference type="PANTHER" id="PTHR32552">
    <property type="entry name" value="FERRICHROME IRON RECEPTOR-RELATED"/>
    <property type="match status" value="1"/>
</dbReference>
<accession>A0A399QSD8</accession>
<organism evidence="16 17">
    <name type="scientific">Henriciella barbarensis</name>
    <dbReference type="NCBI Taxonomy" id="86342"/>
    <lineage>
        <taxon>Bacteria</taxon>
        <taxon>Pseudomonadati</taxon>
        <taxon>Pseudomonadota</taxon>
        <taxon>Alphaproteobacteria</taxon>
        <taxon>Hyphomonadales</taxon>
        <taxon>Hyphomonadaceae</taxon>
        <taxon>Henriciella</taxon>
    </lineage>
</organism>
<feature type="signal peptide" evidence="13">
    <location>
        <begin position="1"/>
        <end position="21"/>
    </location>
</feature>
<keyword evidence="16" id="KW-0675">Receptor</keyword>
<dbReference type="GO" id="GO:0006826">
    <property type="term" value="P:iron ion transport"/>
    <property type="evidence" value="ECO:0007669"/>
    <property type="project" value="UniProtKB-KW"/>
</dbReference>
<dbReference type="OrthoDB" id="7313036at2"/>
<proteinExistence type="inferred from homology"/>
<evidence type="ECO:0000256" key="2">
    <source>
        <dbReference type="ARBA" id="ARBA00022448"/>
    </source>
</evidence>
<gene>
    <name evidence="16" type="ORF">D1224_12990</name>
</gene>
<evidence type="ECO:0000313" key="17">
    <source>
        <dbReference type="Proteomes" id="UP000265431"/>
    </source>
</evidence>
<comment type="subcellular location">
    <subcellularLocation>
        <location evidence="1 11">Cell outer membrane</location>
        <topology evidence="1 11">Multi-pass membrane protein</topology>
    </subcellularLocation>
</comment>
<evidence type="ECO:0000256" key="11">
    <source>
        <dbReference type="PROSITE-ProRule" id="PRU01360"/>
    </source>
</evidence>
<sequence length="813" mass="88046">MSKITASVSGAVLLLAAGAHAQAEVNEQNVAVSANSEPTIRRLGAVTVTAQKREQSLQDVPIVVTALSGELLNDAGVQDIKDLTVVTPGLLVTSSSKQANTTARIRGIGTVGDNPGLESSVGVVVDGVPRARNGVSFGDLGEIERIEVLKGPQGTLFGKSTSAGVINVVTKKPSNEFGSIWEVGIGNEGFLRTSGEVTGPLSDAVSGRLYGVYEERDGLLDVKTGNGPRTADETSQYDFYSFRGQLLFEPSSDLEILLSADYTDREEDCCMGDYIAVDPARGPLITLLAGGDGASAFPVDPYDRVAFANRDATQTTEDWGVSADISWQSDVGELTSITSYRDWDNGSGQDMDFSAADIWFRDSDETTDAFATFSQEIRLAGATDKLDWLVGAYYANETLDRTDFINFGNGYFFYFQQLLLGASGGAFNLAALPGSIYTGETKATEDIFKQEADTYAIFTNNTFSFTDQFDLTVGLRYTIDEKTLNSDFDGNEGSCSTALAVFGAANGLTPTLCLPWVNDNFVGVSSTQDRSDEDLSGTVKGSYRFSENLMSYASYSRGYKAGGFNLDRSQFGPADPAPFQPNLDTGFDPETVDAYEVGFKSNNAANSLFFNGAIFYQEYNDFQLNTFTGTSFIVTSVPAVISKGAEFDFRYLPEKLEGLTLQGGLVYAETQYDDFEAVDFFAPPRLPGSTISFAPRWSGTLAVTYETSFVRDWDTRFNVSSRYTSRYNTGSNLDPLKEVDDLVVVNARMGFYSDNSPFELEIWAQNLFDEDYYELAFDTPLQGTAATQTSPGTAVGAFLAPPLTFGATARLRF</sequence>
<dbReference type="InterPro" id="IPR039426">
    <property type="entry name" value="TonB-dep_rcpt-like"/>
</dbReference>
<dbReference type="Pfam" id="PF07715">
    <property type="entry name" value="Plug"/>
    <property type="match status" value="1"/>
</dbReference>
<dbReference type="Proteomes" id="UP000265431">
    <property type="component" value="Unassembled WGS sequence"/>
</dbReference>
<evidence type="ECO:0000256" key="8">
    <source>
        <dbReference type="ARBA" id="ARBA00023077"/>
    </source>
</evidence>
<keyword evidence="17" id="KW-1185">Reference proteome</keyword>
<feature type="domain" description="TonB-dependent receptor-like beta-barrel" evidence="14">
    <location>
        <begin position="300"/>
        <end position="767"/>
    </location>
</feature>
<name>A0A399QSD8_9PROT</name>
<keyword evidence="7" id="KW-0406">Ion transport</keyword>
<dbReference type="GO" id="GO:0009279">
    <property type="term" value="C:cell outer membrane"/>
    <property type="evidence" value="ECO:0007669"/>
    <property type="project" value="UniProtKB-SubCell"/>
</dbReference>
<evidence type="ECO:0000256" key="13">
    <source>
        <dbReference type="SAM" id="SignalP"/>
    </source>
</evidence>